<evidence type="ECO:0000259" key="4">
    <source>
        <dbReference type="SMART" id="SM00245"/>
    </source>
</evidence>
<dbReference type="InterPro" id="IPR029045">
    <property type="entry name" value="ClpP/crotonase-like_dom_sf"/>
</dbReference>
<dbReference type="GO" id="GO:0004175">
    <property type="term" value="F:endopeptidase activity"/>
    <property type="evidence" value="ECO:0007669"/>
    <property type="project" value="TreeGrafter"/>
</dbReference>
<dbReference type="GO" id="GO:0007165">
    <property type="term" value="P:signal transduction"/>
    <property type="evidence" value="ECO:0007669"/>
    <property type="project" value="TreeGrafter"/>
</dbReference>
<proteinExistence type="predicted"/>
<feature type="domain" description="Tail specific protease" evidence="4">
    <location>
        <begin position="1"/>
        <end position="103"/>
    </location>
</feature>
<dbReference type="Pfam" id="PF03572">
    <property type="entry name" value="Peptidase_S41"/>
    <property type="match status" value="1"/>
</dbReference>
<dbReference type="InterPro" id="IPR004447">
    <property type="entry name" value="Peptidase_S41A"/>
</dbReference>
<evidence type="ECO:0000256" key="1">
    <source>
        <dbReference type="ARBA" id="ARBA00022670"/>
    </source>
</evidence>
<protein>
    <submittedName>
        <fullName evidence="5">Peptidase S41</fullName>
    </submittedName>
</protein>
<feature type="non-terminal residue" evidence="5">
    <location>
        <position position="1"/>
    </location>
</feature>
<dbReference type="AlphaFoldDB" id="A0AAW9IRY4"/>
<keyword evidence="2" id="KW-0378">Hydrolase</keyword>
<accession>A0AAW9IRY4</accession>
<evidence type="ECO:0000313" key="5">
    <source>
        <dbReference type="EMBL" id="MDZ5010235.1"/>
    </source>
</evidence>
<evidence type="ECO:0000256" key="2">
    <source>
        <dbReference type="ARBA" id="ARBA00022801"/>
    </source>
</evidence>
<organism evidence="5 6">
    <name type="scientific">Clostridium perfringens</name>
    <dbReference type="NCBI Taxonomy" id="1502"/>
    <lineage>
        <taxon>Bacteria</taxon>
        <taxon>Bacillati</taxon>
        <taxon>Bacillota</taxon>
        <taxon>Clostridia</taxon>
        <taxon>Eubacteriales</taxon>
        <taxon>Clostridiaceae</taxon>
        <taxon>Clostridium</taxon>
    </lineage>
</organism>
<dbReference type="GO" id="GO:0008236">
    <property type="term" value="F:serine-type peptidase activity"/>
    <property type="evidence" value="ECO:0007669"/>
    <property type="project" value="UniProtKB-KW"/>
</dbReference>
<name>A0AAW9IRY4_CLOPF</name>
<dbReference type="RefSeq" id="WP_322382116.1">
    <property type="nucleotide sequence ID" value="NZ_WNVM01000176.1"/>
</dbReference>
<dbReference type="PANTHER" id="PTHR32060:SF30">
    <property type="entry name" value="CARBOXY-TERMINAL PROCESSING PROTEASE CTPA"/>
    <property type="match status" value="1"/>
</dbReference>
<dbReference type="CDD" id="cd07560">
    <property type="entry name" value="Peptidase_S41_CPP"/>
    <property type="match status" value="1"/>
</dbReference>
<dbReference type="Proteomes" id="UP001292368">
    <property type="component" value="Unassembled WGS sequence"/>
</dbReference>
<dbReference type="InterPro" id="IPR005151">
    <property type="entry name" value="Tail-specific_protease"/>
</dbReference>
<comment type="caution">
    <text evidence="5">The sequence shown here is derived from an EMBL/GenBank/DDBJ whole genome shotgun (WGS) entry which is preliminary data.</text>
</comment>
<evidence type="ECO:0000313" key="6">
    <source>
        <dbReference type="Proteomes" id="UP001292368"/>
    </source>
</evidence>
<dbReference type="PANTHER" id="PTHR32060">
    <property type="entry name" value="TAIL-SPECIFIC PROTEASE"/>
    <property type="match status" value="1"/>
</dbReference>
<dbReference type="Gene3D" id="3.90.226.10">
    <property type="entry name" value="2-enoyl-CoA Hydratase, Chain A, domain 1"/>
    <property type="match status" value="1"/>
</dbReference>
<dbReference type="GO" id="GO:0030288">
    <property type="term" value="C:outer membrane-bounded periplasmic space"/>
    <property type="evidence" value="ECO:0007669"/>
    <property type="project" value="TreeGrafter"/>
</dbReference>
<keyword evidence="3" id="KW-0720">Serine protease</keyword>
<dbReference type="GO" id="GO:0006508">
    <property type="term" value="P:proteolysis"/>
    <property type="evidence" value="ECO:0007669"/>
    <property type="project" value="UniProtKB-KW"/>
</dbReference>
<keyword evidence="1" id="KW-0645">Protease</keyword>
<dbReference type="EMBL" id="WNVM01000176">
    <property type="protein sequence ID" value="MDZ5010235.1"/>
    <property type="molecule type" value="Genomic_DNA"/>
</dbReference>
<gene>
    <name evidence="5" type="ORF">GNF77_15245</name>
</gene>
<sequence length="133" mass="14428">TYTVDKYENKQESKSVVGEAQGMPLVILIDGGSASASEVVTGALRDYKAGTIVGTTSFGKGVVQQLIEFKDGSGGLKVTTSKYYTPNGENIHKIGIKPDIEVTIPEEMLSKEYNRSIDPQFNKGLEVIKDKLK</sequence>
<dbReference type="SMART" id="SM00245">
    <property type="entry name" value="TSPc"/>
    <property type="match status" value="1"/>
</dbReference>
<dbReference type="SUPFAM" id="SSF52096">
    <property type="entry name" value="ClpP/crotonase"/>
    <property type="match status" value="1"/>
</dbReference>
<reference evidence="5" key="1">
    <citation type="submission" date="2019-11" db="EMBL/GenBank/DDBJ databases">
        <title>Characterization of Clostridium perfringens isolates from swine manure treated agricultural soils.</title>
        <authorList>
            <person name="Wushke S.T."/>
        </authorList>
    </citation>
    <scope>NUCLEOTIDE SEQUENCE</scope>
    <source>
        <strain evidence="5">V2</strain>
    </source>
</reference>
<evidence type="ECO:0000256" key="3">
    <source>
        <dbReference type="ARBA" id="ARBA00022825"/>
    </source>
</evidence>